<organism evidence="1 2">
    <name type="scientific">Pontiella sulfatireligans</name>
    <dbReference type="NCBI Taxonomy" id="2750658"/>
    <lineage>
        <taxon>Bacteria</taxon>
        <taxon>Pseudomonadati</taxon>
        <taxon>Kiritimatiellota</taxon>
        <taxon>Kiritimatiellia</taxon>
        <taxon>Kiritimatiellales</taxon>
        <taxon>Pontiellaceae</taxon>
        <taxon>Pontiella</taxon>
    </lineage>
</organism>
<dbReference type="EMBL" id="CAAHFH010000004">
    <property type="protein sequence ID" value="VGO23462.1"/>
    <property type="molecule type" value="Genomic_DNA"/>
</dbReference>
<dbReference type="RefSeq" id="WP_136065861.1">
    <property type="nucleotide sequence ID" value="NZ_CAAHFH010000004.1"/>
</dbReference>
<gene>
    <name evidence="1" type="ORF">SCARR_05569</name>
</gene>
<evidence type="ECO:0000313" key="1">
    <source>
        <dbReference type="EMBL" id="VGO23462.1"/>
    </source>
</evidence>
<proteinExistence type="predicted"/>
<keyword evidence="2" id="KW-1185">Reference proteome</keyword>
<evidence type="ECO:0000313" key="2">
    <source>
        <dbReference type="Proteomes" id="UP000346198"/>
    </source>
</evidence>
<name>A0A6C2UT05_9BACT</name>
<sequence length="277" mass="30482">MKQEKMTQGWMQLSGRGGVLVLAALLLVGAGPVEGAEAVEDAAKTNPSVTELSENWQFSVSAYGWMPSIKADSRVGPDIDITLKDILDNLDGVIMLKAGARKGRWSLFQDLIYLDLEDDATVKLPESAKLKLDLTMKSWISTMGAGYTVFYNDDFSVNVLGGARFLYLDLDLDAKVKGTDYKDNVSGSQNAWNGIVGLSGKVQFPKQWYGVYYADIGTGDSHLTYQAMGAVGYRFEKFAVSGGYRYLRWNFHKDDDLGAAMKNLKVAGPFVALDYNF</sequence>
<accession>A0A6C2UT05</accession>
<dbReference type="AlphaFoldDB" id="A0A6C2UT05"/>
<dbReference type="Proteomes" id="UP000346198">
    <property type="component" value="Unassembled WGS sequence"/>
</dbReference>
<protein>
    <submittedName>
        <fullName evidence="1">Uncharacterized protein</fullName>
    </submittedName>
</protein>
<reference evidence="1 2" key="1">
    <citation type="submission" date="2019-04" db="EMBL/GenBank/DDBJ databases">
        <authorList>
            <person name="Van Vliet M D."/>
        </authorList>
    </citation>
    <scope>NUCLEOTIDE SEQUENCE [LARGE SCALE GENOMIC DNA]</scope>
    <source>
        <strain evidence="1 2">F21</strain>
    </source>
</reference>